<dbReference type="SUPFAM" id="SSF54427">
    <property type="entry name" value="NTF2-like"/>
    <property type="match status" value="1"/>
</dbReference>
<dbReference type="Pfam" id="PF04335">
    <property type="entry name" value="VirB8"/>
    <property type="match status" value="1"/>
</dbReference>
<dbReference type="AlphaFoldDB" id="A0A6I6MQ94"/>
<evidence type="ECO:0000313" key="8">
    <source>
        <dbReference type="Proteomes" id="UP000431269"/>
    </source>
</evidence>
<keyword evidence="2 5" id="KW-0812">Transmembrane</keyword>
<organism evidence="7 8">
    <name type="scientific">Terricaulis silvestris</name>
    <dbReference type="NCBI Taxonomy" id="2686094"/>
    <lineage>
        <taxon>Bacteria</taxon>
        <taxon>Pseudomonadati</taxon>
        <taxon>Pseudomonadota</taxon>
        <taxon>Alphaproteobacteria</taxon>
        <taxon>Caulobacterales</taxon>
        <taxon>Caulobacteraceae</taxon>
        <taxon>Terricaulis</taxon>
    </lineage>
</organism>
<name>A0A6I6MQ94_9CAUL</name>
<dbReference type="Gene3D" id="3.10.450.230">
    <property type="entry name" value="VirB8 protein"/>
    <property type="match status" value="1"/>
</dbReference>
<protein>
    <submittedName>
        <fullName evidence="7">Conjugal transfer protein TrbF</fullName>
    </submittedName>
</protein>
<reference evidence="8" key="1">
    <citation type="submission" date="2019-12" db="EMBL/GenBank/DDBJ databases">
        <title>Complete genome of Terracaulis silvestris 0127_4.</title>
        <authorList>
            <person name="Vieira S."/>
            <person name="Riedel T."/>
            <person name="Sproer C."/>
            <person name="Pascual J."/>
            <person name="Boedeker C."/>
            <person name="Overmann J."/>
        </authorList>
    </citation>
    <scope>NUCLEOTIDE SEQUENCE [LARGE SCALE GENOMIC DNA]</scope>
    <source>
        <strain evidence="8">0127_4</strain>
    </source>
</reference>
<accession>A0A6I6MQ94</accession>
<dbReference type="EMBL" id="CP047045">
    <property type="protein sequence ID" value="QGZ94957.1"/>
    <property type="molecule type" value="Genomic_DNA"/>
</dbReference>
<dbReference type="InterPro" id="IPR007430">
    <property type="entry name" value="VirB8"/>
</dbReference>
<proteinExistence type="predicted"/>
<feature type="transmembrane region" description="Helical" evidence="5">
    <location>
        <begin position="41"/>
        <end position="65"/>
    </location>
</feature>
<evidence type="ECO:0000256" key="1">
    <source>
        <dbReference type="ARBA" id="ARBA00004167"/>
    </source>
</evidence>
<dbReference type="InterPro" id="IPR032710">
    <property type="entry name" value="NTF2-like_dom_sf"/>
</dbReference>
<keyword evidence="3 5" id="KW-1133">Transmembrane helix</keyword>
<evidence type="ECO:0000256" key="4">
    <source>
        <dbReference type="ARBA" id="ARBA00023136"/>
    </source>
</evidence>
<evidence type="ECO:0000313" key="7">
    <source>
        <dbReference type="EMBL" id="QGZ94957.1"/>
    </source>
</evidence>
<dbReference type="CDD" id="cd16425">
    <property type="entry name" value="TrbF"/>
    <property type="match status" value="1"/>
</dbReference>
<feature type="domain" description="Bacterial virulence protein VirB8" evidence="6">
    <location>
        <begin position="23"/>
        <end position="226"/>
    </location>
</feature>
<evidence type="ECO:0000259" key="6">
    <source>
        <dbReference type="Pfam" id="PF04335"/>
    </source>
</evidence>
<sequence>MNFPFRSPARSYAPEPADTPYRRAQQEWDARMGSAVLSARAWRGIAFCSLALAAILGASLTAVALQKRTFVHVVEVAPEGQVMNVRAADGRWSPSNAQVAFHLGHFIRLVRSLPTDGVVLRENWLQAYRFLTPQAAAQLTEIARQDDPFLSLGRVGRTVHIRSIIARSNNAWEVSWVERATNATGTTDPEIYTGVFTVTTRAPRNADEIANNPLGLLISDFSWSRER</sequence>
<dbReference type="GO" id="GO:0016020">
    <property type="term" value="C:membrane"/>
    <property type="evidence" value="ECO:0007669"/>
    <property type="project" value="UniProtKB-SubCell"/>
</dbReference>
<dbReference type="RefSeq" id="WP_158765853.1">
    <property type="nucleotide sequence ID" value="NZ_CP047045.1"/>
</dbReference>
<dbReference type="KEGG" id="tsv:DSM104635_01792"/>
<keyword evidence="4 5" id="KW-0472">Membrane</keyword>
<dbReference type="NCBIfam" id="NF010446">
    <property type="entry name" value="PRK13872.1"/>
    <property type="match status" value="1"/>
</dbReference>
<keyword evidence="8" id="KW-1185">Reference proteome</keyword>
<evidence type="ECO:0000256" key="5">
    <source>
        <dbReference type="SAM" id="Phobius"/>
    </source>
</evidence>
<comment type="subcellular location">
    <subcellularLocation>
        <location evidence="1">Membrane</location>
        <topology evidence="1">Single-pass membrane protein</topology>
    </subcellularLocation>
</comment>
<dbReference type="Proteomes" id="UP000431269">
    <property type="component" value="Chromosome"/>
</dbReference>
<evidence type="ECO:0000256" key="3">
    <source>
        <dbReference type="ARBA" id="ARBA00022989"/>
    </source>
</evidence>
<gene>
    <name evidence="7" type="ORF">DSM104635_01792</name>
</gene>
<dbReference type="InterPro" id="IPR035658">
    <property type="entry name" value="TrbF"/>
</dbReference>
<evidence type="ECO:0000256" key="2">
    <source>
        <dbReference type="ARBA" id="ARBA00022692"/>
    </source>
</evidence>